<evidence type="ECO:0000256" key="7">
    <source>
        <dbReference type="ARBA" id="ARBA00022946"/>
    </source>
</evidence>
<dbReference type="OrthoDB" id="17530at2759"/>
<dbReference type="PANTHER" id="PTHR11804">
    <property type="entry name" value="PROTEASE M3 THIMET OLIGOPEPTIDASE-RELATED"/>
    <property type="match status" value="1"/>
</dbReference>
<keyword evidence="4 10" id="KW-0479">Metal-binding</keyword>
<comment type="similarity">
    <text evidence="2 10">Belongs to the peptidase M3 family.</text>
</comment>
<keyword evidence="9" id="KW-0496">Mitochondrion</keyword>
<dbReference type="VEuPathDB" id="VectorBase:ISCI016804"/>
<organism evidence="12">
    <name type="scientific">Ixodes scapularis</name>
    <name type="common">Black-legged tick</name>
    <name type="synonym">Deer tick</name>
    <dbReference type="NCBI Taxonomy" id="6945"/>
    <lineage>
        <taxon>Eukaryota</taxon>
        <taxon>Metazoa</taxon>
        <taxon>Ecdysozoa</taxon>
        <taxon>Arthropoda</taxon>
        <taxon>Chelicerata</taxon>
        <taxon>Arachnida</taxon>
        <taxon>Acari</taxon>
        <taxon>Parasitiformes</taxon>
        <taxon>Ixodida</taxon>
        <taxon>Ixodoidea</taxon>
        <taxon>Ixodidae</taxon>
        <taxon>Ixodinae</taxon>
        <taxon>Ixodes</taxon>
    </lineage>
</organism>
<protein>
    <submittedName>
        <fullName evidence="12">Putative intermediate peptidase</fullName>
    </submittedName>
</protein>
<evidence type="ECO:0000256" key="5">
    <source>
        <dbReference type="ARBA" id="ARBA00022801"/>
    </source>
</evidence>
<evidence type="ECO:0000256" key="3">
    <source>
        <dbReference type="ARBA" id="ARBA00022670"/>
    </source>
</evidence>
<keyword evidence="3 10" id="KW-0645">Protease</keyword>
<dbReference type="PANTHER" id="PTHR11804:SF79">
    <property type="entry name" value="MITOCHONDRIAL INTERMEDIATE PEPTIDASE"/>
    <property type="match status" value="1"/>
</dbReference>
<dbReference type="GO" id="GO:0005739">
    <property type="term" value="C:mitochondrion"/>
    <property type="evidence" value="ECO:0007669"/>
    <property type="project" value="UniProtKB-SubCell"/>
</dbReference>
<feature type="domain" description="Peptidase M3A/M3B catalytic" evidence="11">
    <location>
        <begin position="242"/>
        <end position="679"/>
    </location>
</feature>
<evidence type="ECO:0000256" key="10">
    <source>
        <dbReference type="RuleBase" id="RU003435"/>
    </source>
</evidence>
<reference evidence="12" key="1">
    <citation type="submission" date="2019-04" db="EMBL/GenBank/DDBJ databases">
        <title>An insight into the mialome of Ixodes scapularis.</title>
        <authorList>
            <person name="Ribeiro J.M."/>
            <person name="Mather T.N."/>
            <person name="Karim S."/>
        </authorList>
    </citation>
    <scope>NUCLEOTIDE SEQUENCE</scope>
</reference>
<evidence type="ECO:0000256" key="6">
    <source>
        <dbReference type="ARBA" id="ARBA00022833"/>
    </source>
</evidence>
<dbReference type="Gene3D" id="3.40.390.10">
    <property type="entry name" value="Collagenase (Catalytic Domain)"/>
    <property type="match status" value="1"/>
</dbReference>
<evidence type="ECO:0000256" key="2">
    <source>
        <dbReference type="ARBA" id="ARBA00006040"/>
    </source>
</evidence>
<name>A0A4D5RKX1_IXOSC</name>
<dbReference type="InterPro" id="IPR033851">
    <property type="entry name" value="M3A_MIP"/>
</dbReference>
<proteinExistence type="inferred from homology"/>
<dbReference type="GO" id="GO:0046872">
    <property type="term" value="F:metal ion binding"/>
    <property type="evidence" value="ECO:0007669"/>
    <property type="project" value="UniProtKB-UniRule"/>
</dbReference>
<dbReference type="FunFam" id="3.40.390.10:FF:000013">
    <property type="entry name" value="Mitochondrial intermediate peptidase"/>
    <property type="match status" value="1"/>
</dbReference>
<sequence length="692" mass="77970">MLPVVRPLFRNSSSFSGSVLRSLTTWSRLASCFNSIGVKKPNLNLGFGERTGLFGHSVLREPNGFYLLKEQAIQDAETYVDEATDPNRSRKMVQVFDDLSDALCRIADMAEFVRIGHPENRFSSAALDASVSISNLVEKLNTNKNLYEALKRVTEHGDVVPTTAEDDYVSKLFLFDFEQSGIHLDAETRKKVVSLNDYTLHVGSYFANNALQARAVKKSELPENIRSCFAIEGDNVIVPGLYADANNELLREAAYRAYLYPDKHQSELLDELLAARHQLAVLCGFPTYAHRALRGSIAGSPDGVREFLGILSAQLKPRAEQDYKEMLNMKASGNKSGAVLQPWDVPYYTSQARQARFQLKSSDYAPYLSLGCCMDGLNEIFHSLYGVSLEAEEVKSGEVWHPDVVKLAVKEENRLLGYIYCDFFERQEKANQDCHFTIQGGRALPDGSYQTPIVVLMLNLPARQWGSPPLLTPSMMDNLFHEMGHAMHSMLARTRYQHVTGTRCATDLAEVPSILMEYFSSDPRVVSMFARHYQSGEPMPYQMALSLRHLRYHFAASETQLQVLYALLDQRYHSHHPLGKSTTQVLAELQDQHYGLPYVEDTAWQLRFGHLVGYGAKYYAYLVSRAVAAWTWQEVFKRDPFHKEAGNMYRQKLLSHGGSVPAKQLVSDFLSKEASPENLATFLISDIETGFA</sequence>
<dbReference type="InterPro" id="IPR024079">
    <property type="entry name" value="MetalloPept_cat_dom_sf"/>
</dbReference>
<dbReference type="VEuPathDB" id="VectorBase:ISCP_006377"/>
<evidence type="ECO:0000313" key="12">
    <source>
        <dbReference type="EMBL" id="MOY37514.1"/>
    </source>
</evidence>
<dbReference type="Gene3D" id="1.10.1370.10">
    <property type="entry name" value="Neurolysin, domain 3"/>
    <property type="match status" value="1"/>
</dbReference>
<dbReference type="VEuPathDB" id="VectorBase:ISCW016804"/>
<evidence type="ECO:0000256" key="4">
    <source>
        <dbReference type="ARBA" id="ARBA00022723"/>
    </source>
</evidence>
<dbReference type="InterPro" id="IPR024077">
    <property type="entry name" value="Neurolysin/TOP_dom2"/>
</dbReference>
<comment type="subcellular location">
    <subcellularLocation>
        <location evidence="1">Mitochondrion</location>
    </subcellularLocation>
</comment>
<accession>A0A4D5RKX1</accession>
<dbReference type="AlphaFoldDB" id="A0A4D5RKX1"/>
<dbReference type="EMBL" id="GHJT01003543">
    <property type="protein sequence ID" value="MOY37514.1"/>
    <property type="molecule type" value="Transcribed_RNA"/>
</dbReference>
<keyword evidence="5 10" id="KW-0378">Hydrolase</keyword>
<keyword evidence="6 10" id="KW-0862">Zinc</keyword>
<comment type="cofactor">
    <cofactor evidence="10">
        <name>Zn(2+)</name>
        <dbReference type="ChEBI" id="CHEBI:29105"/>
    </cofactor>
    <text evidence="10">Binds 1 zinc ion.</text>
</comment>
<dbReference type="Pfam" id="PF01432">
    <property type="entry name" value="Peptidase_M3"/>
    <property type="match status" value="1"/>
</dbReference>
<evidence type="ECO:0000259" key="11">
    <source>
        <dbReference type="Pfam" id="PF01432"/>
    </source>
</evidence>
<feature type="non-terminal residue" evidence="12">
    <location>
        <position position="692"/>
    </location>
</feature>
<dbReference type="GO" id="GO:0004222">
    <property type="term" value="F:metalloendopeptidase activity"/>
    <property type="evidence" value="ECO:0007669"/>
    <property type="project" value="InterPro"/>
</dbReference>
<evidence type="ECO:0000256" key="8">
    <source>
        <dbReference type="ARBA" id="ARBA00023049"/>
    </source>
</evidence>
<dbReference type="InterPro" id="IPR045090">
    <property type="entry name" value="Pept_M3A_M3B"/>
</dbReference>
<dbReference type="InterPro" id="IPR001567">
    <property type="entry name" value="Pept_M3A_M3B_dom"/>
</dbReference>
<evidence type="ECO:0000256" key="1">
    <source>
        <dbReference type="ARBA" id="ARBA00004173"/>
    </source>
</evidence>
<keyword evidence="8 10" id="KW-0482">Metalloprotease</keyword>
<keyword evidence="7" id="KW-0809">Transit peptide</keyword>
<dbReference type="GO" id="GO:0006508">
    <property type="term" value="P:proteolysis"/>
    <property type="evidence" value="ECO:0007669"/>
    <property type="project" value="UniProtKB-KW"/>
</dbReference>
<dbReference type="CDD" id="cd06457">
    <property type="entry name" value="M3A_MIP"/>
    <property type="match status" value="1"/>
</dbReference>
<evidence type="ECO:0000256" key="9">
    <source>
        <dbReference type="ARBA" id="ARBA00023128"/>
    </source>
</evidence>
<dbReference type="SUPFAM" id="SSF55486">
    <property type="entry name" value="Metalloproteases ('zincins'), catalytic domain"/>
    <property type="match status" value="1"/>
</dbReference>